<dbReference type="GO" id="GO:0009279">
    <property type="term" value="C:cell outer membrane"/>
    <property type="evidence" value="ECO:0007669"/>
    <property type="project" value="UniProtKB-SubCell"/>
</dbReference>
<evidence type="ECO:0000256" key="6">
    <source>
        <dbReference type="SAM" id="SignalP"/>
    </source>
</evidence>
<evidence type="ECO:0000256" key="1">
    <source>
        <dbReference type="ARBA" id="ARBA00004442"/>
    </source>
</evidence>
<reference evidence="8 9" key="1">
    <citation type="submission" date="2020-11" db="EMBL/GenBank/DDBJ databases">
        <title>Description of Pontivivens ytuae sp. nov. isolated from deep sea sediment of Mariana Trench.</title>
        <authorList>
            <person name="Wang Z."/>
            <person name="Sun Q.-L."/>
            <person name="Xu X.-D."/>
            <person name="Tang Y.-Z."/>
            <person name="Zhang J."/>
        </authorList>
    </citation>
    <scope>NUCLEOTIDE SEQUENCE [LARGE SCALE GENOMIC DNA]</scope>
    <source>
        <strain evidence="8 9">MT2928</strain>
    </source>
</reference>
<keyword evidence="2 4" id="KW-0472">Membrane</keyword>
<protein>
    <submittedName>
        <fullName evidence="8">OmpA family protein</fullName>
    </submittedName>
</protein>
<dbReference type="Pfam" id="PF00691">
    <property type="entry name" value="OmpA"/>
    <property type="match status" value="1"/>
</dbReference>
<evidence type="ECO:0000256" key="5">
    <source>
        <dbReference type="SAM" id="MobiDB-lite"/>
    </source>
</evidence>
<name>A0A7S9QCK7_9RHOB</name>
<feature type="domain" description="OmpA-like" evidence="7">
    <location>
        <begin position="97"/>
        <end position="209"/>
    </location>
</feature>
<sequence>MRITVIGAVLAMTALAACSTDDFSSAAGRTDGGELVVVRSATWVDPDGCEHWVFDTGAEGFMTPKLQPNGRPICNPALARADAPVLSRSFGVVRPGATPQNFVMSTDTTFPSGSATVQPQAIRDLDTFFRFLQQEGRTQIVVEGHTDSEGPEEANLRLSFARAEAVADIAETYGLSAQTRGVGESEPLQPNQTDAGRAANRRVEITVLP</sequence>
<keyword evidence="3" id="KW-0998">Cell outer membrane</keyword>
<gene>
    <name evidence="8" type="ORF">I0K15_20000</name>
</gene>
<keyword evidence="6" id="KW-0732">Signal</keyword>
<dbReference type="InterPro" id="IPR006664">
    <property type="entry name" value="OMP_bac"/>
</dbReference>
<accession>A0A7S9QCK7</accession>
<proteinExistence type="predicted"/>
<dbReference type="SUPFAM" id="SSF103088">
    <property type="entry name" value="OmpA-like"/>
    <property type="match status" value="1"/>
</dbReference>
<dbReference type="PRINTS" id="PR01021">
    <property type="entry name" value="OMPADOMAIN"/>
</dbReference>
<dbReference type="PROSITE" id="PS51123">
    <property type="entry name" value="OMPA_2"/>
    <property type="match status" value="1"/>
</dbReference>
<feature type="chain" id="PRO_5032432260" evidence="6">
    <location>
        <begin position="17"/>
        <end position="209"/>
    </location>
</feature>
<dbReference type="PANTHER" id="PTHR30329:SF21">
    <property type="entry name" value="LIPOPROTEIN YIAD-RELATED"/>
    <property type="match status" value="1"/>
</dbReference>
<dbReference type="PANTHER" id="PTHR30329">
    <property type="entry name" value="STATOR ELEMENT OF FLAGELLAR MOTOR COMPLEX"/>
    <property type="match status" value="1"/>
</dbReference>
<dbReference type="KEGG" id="poz:I0K15_20000"/>
<dbReference type="InterPro" id="IPR036737">
    <property type="entry name" value="OmpA-like_sf"/>
</dbReference>
<dbReference type="Proteomes" id="UP000594800">
    <property type="component" value="Chromosome"/>
</dbReference>
<dbReference type="AlphaFoldDB" id="A0A7S9QCK7"/>
<feature type="signal peptide" evidence="6">
    <location>
        <begin position="1"/>
        <end position="16"/>
    </location>
</feature>
<keyword evidence="9" id="KW-1185">Reference proteome</keyword>
<organism evidence="8 9">
    <name type="scientific">Pontivivens ytuae</name>
    <dbReference type="NCBI Taxonomy" id="2789856"/>
    <lineage>
        <taxon>Bacteria</taxon>
        <taxon>Pseudomonadati</taxon>
        <taxon>Pseudomonadota</taxon>
        <taxon>Alphaproteobacteria</taxon>
        <taxon>Rhodobacterales</taxon>
        <taxon>Paracoccaceae</taxon>
        <taxon>Pontivivens</taxon>
    </lineage>
</organism>
<dbReference type="PROSITE" id="PS51257">
    <property type="entry name" value="PROKAR_LIPOPROTEIN"/>
    <property type="match status" value="1"/>
</dbReference>
<evidence type="ECO:0000313" key="8">
    <source>
        <dbReference type="EMBL" id="QPH54023.1"/>
    </source>
</evidence>
<dbReference type="InterPro" id="IPR050330">
    <property type="entry name" value="Bact_OuterMem_StrucFunc"/>
</dbReference>
<evidence type="ECO:0000256" key="4">
    <source>
        <dbReference type="PROSITE-ProRule" id="PRU00473"/>
    </source>
</evidence>
<feature type="region of interest" description="Disordered" evidence="5">
    <location>
        <begin position="177"/>
        <end position="199"/>
    </location>
</feature>
<evidence type="ECO:0000259" key="7">
    <source>
        <dbReference type="PROSITE" id="PS51123"/>
    </source>
</evidence>
<dbReference type="RefSeq" id="WP_196103232.1">
    <property type="nucleotide sequence ID" value="NZ_CP064942.1"/>
</dbReference>
<evidence type="ECO:0000313" key="9">
    <source>
        <dbReference type="Proteomes" id="UP000594800"/>
    </source>
</evidence>
<comment type="subcellular location">
    <subcellularLocation>
        <location evidence="1">Cell outer membrane</location>
    </subcellularLocation>
</comment>
<dbReference type="Gene3D" id="3.30.1330.60">
    <property type="entry name" value="OmpA-like domain"/>
    <property type="match status" value="1"/>
</dbReference>
<dbReference type="InterPro" id="IPR006665">
    <property type="entry name" value="OmpA-like"/>
</dbReference>
<dbReference type="CDD" id="cd07185">
    <property type="entry name" value="OmpA_C-like"/>
    <property type="match status" value="1"/>
</dbReference>
<dbReference type="EMBL" id="CP064942">
    <property type="protein sequence ID" value="QPH54023.1"/>
    <property type="molecule type" value="Genomic_DNA"/>
</dbReference>
<evidence type="ECO:0000256" key="3">
    <source>
        <dbReference type="ARBA" id="ARBA00023237"/>
    </source>
</evidence>
<evidence type="ECO:0000256" key="2">
    <source>
        <dbReference type="ARBA" id="ARBA00023136"/>
    </source>
</evidence>